<dbReference type="SUPFAM" id="SSF53686">
    <property type="entry name" value="Tryptophan synthase beta subunit-like PLP-dependent enzymes"/>
    <property type="match status" value="1"/>
</dbReference>
<evidence type="ECO:0000256" key="5">
    <source>
        <dbReference type="ARBA" id="ARBA00013028"/>
    </source>
</evidence>
<evidence type="ECO:0000256" key="8">
    <source>
        <dbReference type="ARBA" id="ARBA00022697"/>
    </source>
</evidence>
<comment type="pathway">
    <text evidence="3">Amino-acid biosynthesis; L-threonine biosynthesis; L-threonine from L-aspartate: step 5/5.</text>
</comment>
<dbReference type="InterPro" id="IPR000634">
    <property type="entry name" value="Ser/Thr_deHydtase_PyrdxlP-BS"/>
</dbReference>
<dbReference type="PIRSF" id="PIRSF038945">
    <property type="entry name" value="Thr_synthase"/>
    <property type="match status" value="1"/>
</dbReference>
<dbReference type="GO" id="GO:0006567">
    <property type="term" value="P:L-threonine catabolic process"/>
    <property type="evidence" value="ECO:0007669"/>
    <property type="project" value="TreeGrafter"/>
</dbReference>
<dbReference type="InterPro" id="IPR004450">
    <property type="entry name" value="Thr_synthase-like"/>
</dbReference>
<dbReference type="EC" id="4.2.3.1" evidence="5 12"/>
<dbReference type="OrthoDB" id="9778118at2"/>
<evidence type="ECO:0000256" key="10">
    <source>
        <dbReference type="ARBA" id="ARBA00023239"/>
    </source>
</evidence>
<dbReference type="UniPathway" id="UPA00050">
    <property type="reaction ID" value="UER00065"/>
</dbReference>
<keyword evidence="17" id="KW-1185">Reference proteome</keyword>
<dbReference type="RefSeq" id="WP_114794538.1">
    <property type="nucleotide sequence ID" value="NZ_QQZY01000001.1"/>
</dbReference>
<evidence type="ECO:0000256" key="11">
    <source>
        <dbReference type="ARBA" id="ARBA00049144"/>
    </source>
</evidence>
<feature type="modified residue" description="N6-(pyridoxal phosphate)lysine" evidence="14">
    <location>
        <position position="59"/>
    </location>
</feature>
<gene>
    <name evidence="16" type="ORF">Gocc_0050</name>
</gene>
<dbReference type="Proteomes" id="UP000254134">
    <property type="component" value="Unassembled WGS sequence"/>
</dbReference>
<dbReference type="EMBL" id="QQZY01000001">
    <property type="protein sequence ID" value="RDI75631.1"/>
    <property type="molecule type" value="Genomic_DNA"/>
</dbReference>
<reference evidence="17" key="2">
    <citation type="journal article" date="2019" name="MicrobiologyOpen">
        <title>High-quality draft genome sequence of Gaiella occulta isolated from a 150 meter deep mineral water borehole and comparison with the genome sequences of other deep-branching lineages of the phylum Actinobacteria.</title>
        <authorList>
            <person name="Severino R."/>
            <person name="Froufe H.J.C."/>
            <person name="Barroso C."/>
            <person name="Albuquerque L."/>
            <person name="Lobo-da-Cunha A."/>
            <person name="da Costa M.S."/>
            <person name="Egas C."/>
        </authorList>
    </citation>
    <scope>NUCLEOTIDE SEQUENCE [LARGE SCALE GENOMIC DNA]</scope>
    <source>
        <strain evidence="17">F2-233</strain>
    </source>
</reference>
<evidence type="ECO:0000256" key="9">
    <source>
        <dbReference type="ARBA" id="ARBA00022898"/>
    </source>
</evidence>
<dbReference type="GO" id="GO:0009088">
    <property type="term" value="P:threonine biosynthetic process"/>
    <property type="evidence" value="ECO:0007669"/>
    <property type="project" value="UniProtKB-UniRule"/>
</dbReference>
<evidence type="ECO:0000313" key="16">
    <source>
        <dbReference type="EMBL" id="RDI75631.1"/>
    </source>
</evidence>
<organism evidence="16 17">
    <name type="scientific">Gaiella occulta</name>
    <dbReference type="NCBI Taxonomy" id="1002870"/>
    <lineage>
        <taxon>Bacteria</taxon>
        <taxon>Bacillati</taxon>
        <taxon>Actinomycetota</taxon>
        <taxon>Thermoleophilia</taxon>
        <taxon>Gaiellales</taxon>
        <taxon>Gaiellaceae</taxon>
        <taxon>Gaiella</taxon>
    </lineage>
</organism>
<dbReference type="GO" id="GO:0009097">
    <property type="term" value="P:isoleucine biosynthetic process"/>
    <property type="evidence" value="ECO:0007669"/>
    <property type="project" value="TreeGrafter"/>
</dbReference>
<dbReference type="GO" id="GO:0004795">
    <property type="term" value="F:threonine synthase activity"/>
    <property type="evidence" value="ECO:0007669"/>
    <property type="project" value="UniProtKB-UniRule"/>
</dbReference>
<accession>A0A7M2YZW9</accession>
<dbReference type="InterPro" id="IPR001926">
    <property type="entry name" value="TrpB-like_PALP"/>
</dbReference>
<evidence type="ECO:0000313" key="17">
    <source>
        <dbReference type="Proteomes" id="UP000254134"/>
    </source>
</evidence>
<evidence type="ECO:0000256" key="7">
    <source>
        <dbReference type="ARBA" id="ARBA00022605"/>
    </source>
</evidence>
<evidence type="ECO:0000256" key="13">
    <source>
        <dbReference type="PIRSR" id="PIRSR038945-1"/>
    </source>
</evidence>
<evidence type="ECO:0000256" key="12">
    <source>
        <dbReference type="NCBIfam" id="TIGR00260"/>
    </source>
</evidence>
<keyword evidence="8" id="KW-0791">Threonine biosynthesis</keyword>
<comment type="caution">
    <text evidence="16">The sequence shown here is derived from an EMBL/GenBank/DDBJ whole genome shotgun (WGS) entry which is preliminary data.</text>
</comment>
<dbReference type="PANTHER" id="PTHR48078">
    <property type="entry name" value="THREONINE DEHYDRATASE, MITOCHONDRIAL-RELATED"/>
    <property type="match status" value="1"/>
</dbReference>
<dbReference type="Pfam" id="PF00291">
    <property type="entry name" value="PALP"/>
    <property type="match status" value="1"/>
</dbReference>
<protein>
    <recommendedName>
        <fullName evidence="6 12">Threonine synthase</fullName>
        <ecNumber evidence="5 12">4.2.3.1</ecNumber>
    </recommendedName>
</protein>
<name>A0A7M2YZW9_9ACTN</name>
<dbReference type="Gene3D" id="3.40.50.1100">
    <property type="match status" value="2"/>
</dbReference>
<dbReference type="InterPro" id="IPR026260">
    <property type="entry name" value="Thr_Synthase_bac/arc"/>
</dbReference>
<comment type="catalytic activity">
    <reaction evidence="11">
        <text>O-phospho-L-homoserine + H2O = L-threonine + phosphate</text>
        <dbReference type="Rhea" id="RHEA:10840"/>
        <dbReference type="ChEBI" id="CHEBI:15377"/>
        <dbReference type="ChEBI" id="CHEBI:43474"/>
        <dbReference type="ChEBI" id="CHEBI:57590"/>
        <dbReference type="ChEBI" id="CHEBI:57926"/>
        <dbReference type="EC" id="4.2.3.1"/>
    </reaction>
</comment>
<dbReference type="InterPro" id="IPR050147">
    <property type="entry name" value="Ser/Thr_Dehydratase"/>
</dbReference>
<dbReference type="NCBIfam" id="TIGR00260">
    <property type="entry name" value="thrC"/>
    <property type="match status" value="1"/>
</dbReference>
<dbReference type="AlphaFoldDB" id="A0A7M2YZW9"/>
<reference evidence="16 17" key="1">
    <citation type="submission" date="2018-07" db="EMBL/GenBank/DDBJ databases">
        <title>High-quality-draft genome sequence of Gaiella occulta.</title>
        <authorList>
            <person name="Severino R."/>
            <person name="Froufe H.J.C."/>
            <person name="Rainey F.A."/>
            <person name="Barroso C."/>
            <person name="Albuquerque L."/>
            <person name="Lobo-Da-Cunha A."/>
            <person name="Da Costa M.S."/>
            <person name="Egas C."/>
        </authorList>
    </citation>
    <scope>NUCLEOTIDE SEQUENCE [LARGE SCALE GENOMIC DNA]</scope>
    <source>
        <strain evidence="16 17">F2-233</strain>
    </source>
</reference>
<sequence>MTAALIDRYRDRLPVTAATPVVSLGEGSTPLLRAPRLSRRLGVELWLKWEASNPTGSYKDRGMTVAVSKALEDGAEAVICASTGNTAASAAAYAARAGIPALVLTPQGAVAGAKAAQTRMLGAKVLEVRGDFDEALAAAQELARRGTHVLVNSVNPNRREGQKTAVFEIVEELGAAPDAFVVPYGGGGNTSAYAKGLGELSLAAPLYSVEAEHRPTTLASAIRIGEPVHAGSVAAAGAHVVAVSDEEIVVAWRELASLEGLFCEPSSAAGLAAIRKGAVAGERLVVTITGHGLKDIENADRHGVAPLLVEADPDAIAQAARA</sequence>
<feature type="binding site" evidence="13">
    <location>
        <position position="289"/>
    </location>
    <ligand>
        <name>pyridoxal 5'-phosphate</name>
        <dbReference type="ChEBI" id="CHEBI:597326"/>
    </ligand>
</feature>
<evidence type="ECO:0000256" key="1">
    <source>
        <dbReference type="ARBA" id="ARBA00001933"/>
    </source>
</evidence>
<dbReference type="GO" id="GO:0030170">
    <property type="term" value="F:pyridoxal phosphate binding"/>
    <property type="evidence" value="ECO:0007669"/>
    <property type="project" value="InterPro"/>
</dbReference>
<keyword evidence="10" id="KW-0456">Lyase</keyword>
<comment type="function">
    <text evidence="2">Catalyzes the gamma-elimination of phosphate from L-phosphohomoserine and the beta-addition of water to produce L-threonine.</text>
</comment>
<evidence type="ECO:0000256" key="2">
    <source>
        <dbReference type="ARBA" id="ARBA00003648"/>
    </source>
</evidence>
<feature type="binding site" evidence="13">
    <location>
        <begin position="185"/>
        <end position="189"/>
    </location>
    <ligand>
        <name>pyridoxal 5'-phosphate</name>
        <dbReference type="ChEBI" id="CHEBI:597326"/>
    </ligand>
</feature>
<evidence type="ECO:0000256" key="14">
    <source>
        <dbReference type="PIRSR" id="PIRSR038945-2"/>
    </source>
</evidence>
<evidence type="ECO:0000259" key="15">
    <source>
        <dbReference type="Pfam" id="PF00291"/>
    </source>
</evidence>
<dbReference type="GO" id="GO:0003941">
    <property type="term" value="F:L-serine ammonia-lyase activity"/>
    <property type="evidence" value="ECO:0007669"/>
    <property type="project" value="TreeGrafter"/>
</dbReference>
<dbReference type="InterPro" id="IPR036052">
    <property type="entry name" value="TrpB-like_PALP_sf"/>
</dbReference>
<proteinExistence type="inferred from homology"/>
<keyword evidence="9 13" id="KW-0663">Pyridoxal phosphate</keyword>
<dbReference type="PROSITE" id="PS00165">
    <property type="entry name" value="DEHYDRATASE_SER_THR"/>
    <property type="match status" value="1"/>
</dbReference>
<evidence type="ECO:0000256" key="4">
    <source>
        <dbReference type="ARBA" id="ARBA00005517"/>
    </source>
</evidence>
<feature type="domain" description="Tryptophan synthase beta chain-like PALP" evidence="15">
    <location>
        <begin position="22"/>
        <end position="290"/>
    </location>
</feature>
<evidence type="ECO:0000256" key="6">
    <source>
        <dbReference type="ARBA" id="ARBA00018679"/>
    </source>
</evidence>
<dbReference type="GO" id="GO:0006565">
    <property type="term" value="P:L-serine catabolic process"/>
    <property type="evidence" value="ECO:0007669"/>
    <property type="project" value="TreeGrafter"/>
</dbReference>
<feature type="binding site" evidence="13">
    <location>
        <position position="85"/>
    </location>
    <ligand>
        <name>pyridoxal 5'-phosphate</name>
        <dbReference type="ChEBI" id="CHEBI:597326"/>
    </ligand>
</feature>
<keyword evidence="7" id="KW-0028">Amino-acid biosynthesis</keyword>
<evidence type="ECO:0000256" key="3">
    <source>
        <dbReference type="ARBA" id="ARBA00004979"/>
    </source>
</evidence>
<comment type="cofactor">
    <cofactor evidence="1 13">
        <name>pyridoxal 5'-phosphate</name>
        <dbReference type="ChEBI" id="CHEBI:597326"/>
    </cofactor>
</comment>
<dbReference type="GO" id="GO:0004794">
    <property type="term" value="F:threonine deaminase activity"/>
    <property type="evidence" value="ECO:0007669"/>
    <property type="project" value="TreeGrafter"/>
</dbReference>
<comment type="similarity">
    <text evidence="4">Belongs to the threonine synthase family.</text>
</comment>
<dbReference type="PANTHER" id="PTHR48078:SF6">
    <property type="entry name" value="L-THREONINE DEHYDRATASE CATABOLIC TDCB"/>
    <property type="match status" value="1"/>
</dbReference>